<protein>
    <submittedName>
        <fullName evidence="2">Uncharacterized protein</fullName>
    </submittedName>
</protein>
<dbReference type="Proteomes" id="UP000447873">
    <property type="component" value="Unassembled WGS sequence"/>
</dbReference>
<gene>
    <name evidence="2" type="ORF">EG328_007237</name>
</gene>
<dbReference type="AlphaFoldDB" id="A0A8H3ZAS4"/>
<feature type="chain" id="PRO_5034092179" evidence="1">
    <location>
        <begin position="16"/>
        <end position="169"/>
    </location>
</feature>
<comment type="caution">
    <text evidence="2">The sequence shown here is derived from an EMBL/GenBank/DDBJ whole genome shotgun (WGS) entry which is preliminary data.</text>
</comment>
<sequence length="169" mass="17896">MLFLSFTLFATFAIAIPHPLQVRAGGPIAKPIPSNCTITNPLLCTSAAYCPPISYKPFRPTTATLASGGPLVYAYYLQPEHITSSTADQLFQKCIETCYGYGTTGSCKSVYQAYNYPAPPMYGGAGGNPTTACLLFNRAVTVADFEVVPESESGKWTASRAGSVSCPAV</sequence>
<proteinExistence type="predicted"/>
<evidence type="ECO:0000256" key="1">
    <source>
        <dbReference type="SAM" id="SignalP"/>
    </source>
</evidence>
<organism evidence="2 3">
    <name type="scientific">Venturia inaequalis</name>
    <name type="common">Apple scab fungus</name>
    <dbReference type="NCBI Taxonomy" id="5025"/>
    <lineage>
        <taxon>Eukaryota</taxon>
        <taxon>Fungi</taxon>
        <taxon>Dikarya</taxon>
        <taxon>Ascomycota</taxon>
        <taxon>Pezizomycotina</taxon>
        <taxon>Dothideomycetes</taxon>
        <taxon>Pleosporomycetidae</taxon>
        <taxon>Venturiales</taxon>
        <taxon>Venturiaceae</taxon>
        <taxon>Venturia</taxon>
    </lineage>
</organism>
<dbReference type="EMBL" id="WNWS01000039">
    <property type="protein sequence ID" value="KAE9985571.1"/>
    <property type="molecule type" value="Genomic_DNA"/>
</dbReference>
<evidence type="ECO:0000313" key="2">
    <source>
        <dbReference type="EMBL" id="KAE9985571.1"/>
    </source>
</evidence>
<reference evidence="2 3" key="1">
    <citation type="submission" date="2018-12" db="EMBL/GenBank/DDBJ databases">
        <title>Venturia inaequalis Genome Resource.</title>
        <authorList>
            <person name="Lichtner F.J."/>
        </authorList>
    </citation>
    <scope>NUCLEOTIDE SEQUENCE [LARGE SCALE GENOMIC DNA]</scope>
    <source>
        <strain evidence="2 3">120213</strain>
    </source>
</reference>
<keyword evidence="1" id="KW-0732">Signal</keyword>
<name>A0A8H3ZAS4_VENIN</name>
<feature type="signal peptide" evidence="1">
    <location>
        <begin position="1"/>
        <end position="15"/>
    </location>
</feature>
<accession>A0A8H3ZAS4</accession>
<evidence type="ECO:0000313" key="3">
    <source>
        <dbReference type="Proteomes" id="UP000447873"/>
    </source>
</evidence>